<dbReference type="Proteomes" id="UP000292702">
    <property type="component" value="Unassembled WGS sequence"/>
</dbReference>
<evidence type="ECO:0000313" key="2">
    <source>
        <dbReference type="Proteomes" id="UP000292702"/>
    </source>
</evidence>
<dbReference type="EMBL" id="RWJN01000106">
    <property type="protein sequence ID" value="TCD67199.1"/>
    <property type="molecule type" value="Genomic_DNA"/>
</dbReference>
<gene>
    <name evidence="1" type="ORF">EIP91_000375</name>
</gene>
<evidence type="ECO:0000313" key="1">
    <source>
        <dbReference type="EMBL" id="TCD67199.1"/>
    </source>
</evidence>
<name>A0A4R0RPE4_9APHY</name>
<dbReference type="AlphaFoldDB" id="A0A4R0RPE4"/>
<sequence length="556" mass="62758">MSDTSIRLFGIVVPRTELPESQSCTRHGAGGAKTRMKTDFFDCPELPEVASTHNFGRSSQVKTLQGQVENLSSSIMAMEDHCRRANFGFRLELYQLMVNCREQRTHPLYRGVPQELGRREARTEVGGGDSPMDDVAVDTKVVVYHTELSPFYTFDWTPHRGILVSLFPSRPVAKVPLPVELWEQIIDNIEHSTSHDDILSFLDVASISATPLLPAREKMLNLFRVKHLTIEVAKSRDQSWVSFALVRLSGLLLEHPLEKISLRGVDLRGFHPFALRACTLFKPAKLELMDVMYSQFYHISPFLTQTLTLCHLEEGYFFELIGSFSSSIYRPGRKTSHESTSRSLRIASSWDMLAKLANTIVTGPQTRVEEVILVGPTGALAHAILTNLFRSFGRSIRVIRYDNTHGYWCVSYEHHPERNEVTELHLQFETWNLGGEVVALEAHLRSTASVAATAVFLEDSPNHVPRPSAPSPFPGCEDAWKSLDALLATSAHFSTLRRYSLNWSSQAMPPRFCWDYACNDEVMRALLPRLTSKLTPVNAGCNDCYIHQYEAPPAHW</sequence>
<accession>A0A4R0RPE4</accession>
<organism evidence="1 2">
    <name type="scientific">Steccherinum ochraceum</name>
    <dbReference type="NCBI Taxonomy" id="92696"/>
    <lineage>
        <taxon>Eukaryota</taxon>
        <taxon>Fungi</taxon>
        <taxon>Dikarya</taxon>
        <taxon>Basidiomycota</taxon>
        <taxon>Agaricomycotina</taxon>
        <taxon>Agaricomycetes</taxon>
        <taxon>Polyporales</taxon>
        <taxon>Steccherinaceae</taxon>
        <taxon>Steccherinum</taxon>
    </lineage>
</organism>
<keyword evidence="2" id="KW-1185">Reference proteome</keyword>
<proteinExistence type="predicted"/>
<reference evidence="1 2" key="1">
    <citation type="submission" date="2018-11" db="EMBL/GenBank/DDBJ databases">
        <title>Genome assembly of Steccherinum ochraceum LE-BIN_3174, the white-rot fungus of the Steccherinaceae family (The Residual Polyporoid clade, Polyporales, Basidiomycota).</title>
        <authorList>
            <person name="Fedorova T.V."/>
            <person name="Glazunova O.A."/>
            <person name="Landesman E.O."/>
            <person name="Moiseenko K.V."/>
            <person name="Psurtseva N.V."/>
            <person name="Savinova O.S."/>
            <person name="Shakhova N.V."/>
            <person name="Tyazhelova T.V."/>
            <person name="Vasina D.V."/>
        </authorList>
    </citation>
    <scope>NUCLEOTIDE SEQUENCE [LARGE SCALE GENOMIC DNA]</scope>
    <source>
        <strain evidence="1 2">LE-BIN_3174</strain>
    </source>
</reference>
<protein>
    <submittedName>
        <fullName evidence="1">Uncharacterized protein</fullName>
    </submittedName>
</protein>
<comment type="caution">
    <text evidence="1">The sequence shown here is derived from an EMBL/GenBank/DDBJ whole genome shotgun (WGS) entry which is preliminary data.</text>
</comment>